<dbReference type="PATRIC" id="fig|1122985.7.peg.3240"/>
<comment type="caution">
    <text evidence="1">The sequence shown here is derived from an EMBL/GenBank/DDBJ whole genome shotgun (WGS) entry which is preliminary data.</text>
</comment>
<evidence type="ECO:0000313" key="2">
    <source>
        <dbReference type="Proteomes" id="UP000027442"/>
    </source>
</evidence>
<organism evidence="1 2">
    <name type="scientific">Hoylesella loescheii DSM 19665 = JCM 12249 = ATCC 15930</name>
    <dbReference type="NCBI Taxonomy" id="1122985"/>
    <lineage>
        <taxon>Bacteria</taxon>
        <taxon>Pseudomonadati</taxon>
        <taxon>Bacteroidota</taxon>
        <taxon>Bacteroidia</taxon>
        <taxon>Bacteroidales</taxon>
        <taxon>Prevotellaceae</taxon>
        <taxon>Hoylesella</taxon>
    </lineage>
</organism>
<dbReference type="EMBL" id="JNGW01000137">
    <property type="protein sequence ID" value="KDR50822.1"/>
    <property type="molecule type" value="Genomic_DNA"/>
</dbReference>
<dbReference type="AlphaFoldDB" id="A0A069QDT5"/>
<protein>
    <submittedName>
        <fullName evidence="1">Uncharacterized protein</fullName>
    </submittedName>
</protein>
<name>A0A069QDT5_HOYLO</name>
<dbReference type="Proteomes" id="UP000027442">
    <property type="component" value="Unassembled WGS sequence"/>
</dbReference>
<dbReference type="eggNOG" id="ENOG5033UYU">
    <property type="taxonomic scope" value="Bacteria"/>
</dbReference>
<sequence length="280" mass="31893">MEGNKQISIFERINYVSKNGNLMKKFIYLAFAVLALLVSSCSKDDNEGSTSLDGDWYIYVGNNNSSNKGYRWFPSNQCSQKSVWRISGNRIHYDWYDGRDGTCKLKSIYYEYTANNGVFDMVVAADSPTDRGKRTSINYRMIGKELIFSWKNGLYGDEIQVLHKKGVDYSYLDPLVGYWQLTKASVGKTVVQVKPGECLSGSVVASVLGLTIYLDYPENGRCVKTTTNFTWKNEGGRYSGVSDSGEHVTFDMNFENNNQRLIYRENTQNGLMTLYFNKVR</sequence>
<accession>A0A069QDT5</accession>
<evidence type="ECO:0000313" key="1">
    <source>
        <dbReference type="EMBL" id="KDR50822.1"/>
    </source>
</evidence>
<gene>
    <name evidence="1" type="ORF">HMPREF1991_03129</name>
</gene>
<keyword evidence="2" id="KW-1185">Reference proteome</keyword>
<reference evidence="1 2" key="1">
    <citation type="submission" date="2013-08" db="EMBL/GenBank/DDBJ databases">
        <authorList>
            <person name="Weinstock G."/>
            <person name="Sodergren E."/>
            <person name="Wylie T."/>
            <person name="Fulton L."/>
            <person name="Fulton R."/>
            <person name="Fronick C."/>
            <person name="O'Laughlin M."/>
            <person name="Godfrey J."/>
            <person name="Miner T."/>
            <person name="Herter B."/>
            <person name="Appelbaum E."/>
            <person name="Cordes M."/>
            <person name="Lek S."/>
            <person name="Wollam A."/>
            <person name="Pepin K.H."/>
            <person name="Palsikar V.B."/>
            <person name="Mitreva M."/>
            <person name="Wilson R.K."/>
        </authorList>
    </citation>
    <scope>NUCLEOTIDE SEQUENCE [LARGE SCALE GENOMIC DNA]</scope>
    <source>
        <strain evidence="1 2">ATCC 15930</strain>
    </source>
</reference>
<dbReference type="HOGENOM" id="CLU_1060454_0_0_10"/>
<proteinExistence type="predicted"/>